<dbReference type="AlphaFoldDB" id="A0A2T1ANN6"/>
<name>A0A2T1ANN6_TRISK</name>
<gene>
    <name evidence="1" type="ORF">CLV89_101438</name>
</gene>
<evidence type="ECO:0000313" key="2">
    <source>
        <dbReference type="Proteomes" id="UP000237718"/>
    </source>
</evidence>
<dbReference type="Proteomes" id="UP000237718">
    <property type="component" value="Unassembled WGS sequence"/>
</dbReference>
<protein>
    <submittedName>
        <fullName evidence="1">Uncharacterized protein</fullName>
    </submittedName>
</protein>
<evidence type="ECO:0000313" key="1">
    <source>
        <dbReference type="EMBL" id="PRZ50221.1"/>
    </source>
</evidence>
<proteinExistence type="predicted"/>
<accession>A0A2T1ANN6</accession>
<reference evidence="1 2" key="1">
    <citation type="submission" date="2018-03" db="EMBL/GenBank/DDBJ databases">
        <title>Genomic Encyclopedia of Archaeal and Bacterial Type Strains, Phase II (KMG-II): from individual species to whole genera.</title>
        <authorList>
            <person name="Goeker M."/>
        </authorList>
    </citation>
    <scope>NUCLEOTIDE SEQUENCE [LARGE SCALE GENOMIC DNA]</scope>
    <source>
        <strain evidence="1 2">DSM 25328</strain>
    </source>
</reference>
<comment type="caution">
    <text evidence="1">The sequence shown here is derived from an EMBL/GenBank/DDBJ whole genome shotgun (WGS) entry which is preliminary data.</text>
</comment>
<dbReference type="EMBL" id="PVUF01000001">
    <property type="protein sequence ID" value="PRZ50221.1"/>
    <property type="molecule type" value="Genomic_DNA"/>
</dbReference>
<organism evidence="1 2">
    <name type="scientific">Tritonibacter scottomollicae</name>
    <name type="common">Epibacterium scottomollicae</name>
    <dbReference type="NCBI Taxonomy" id="483013"/>
    <lineage>
        <taxon>Bacteria</taxon>
        <taxon>Pseudomonadati</taxon>
        <taxon>Pseudomonadota</taxon>
        <taxon>Alphaproteobacteria</taxon>
        <taxon>Rhodobacterales</taxon>
        <taxon>Paracoccaceae</taxon>
        <taxon>Tritonibacter</taxon>
    </lineage>
</organism>
<sequence>MTQVSFFRFMALWLRCKTHIKTYPSRSVYDRDPLSHPDIARMTEREKADLPFCSERILDS</sequence>
<dbReference type="OrthoDB" id="8398417at2"/>